<dbReference type="FunFam" id="3.65.10.10:FF:000006">
    <property type="entry name" value="3-phosphoshikimate 1-carboxyvinyltransferase"/>
    <property type="match status" value="1"/>
</dbReference>
<evidence type="ECO:0000313" key="12">
    <source>
        <dbReference type="Proteomes" id="UP000184404"/>
    </source>
</evidence>
<feature type="binding site" evidence="9">
    <location>
        <position position="22"/>
    </location>
    <ligand>
        <name>3-phosphoshikimate</name>
        <dbReference type="ChEBI" id="CHEBI:145989"/>
    </ligand>
</feature>
<keyword evidence="6 9" id="KW-0808">Transferase</keyword>
<accession>A0A1M4W0I9</accession>
<feature type="active site" description="Proton acceptor" evidence="9">
    <location>
        <position position="321"/>
    </location>
</feature>
<dbReference type="GO" id="GO:0009073">
    <property type="term" value="P:aromatic amino acid family biosynthetic process"/>
    <property type="evidence" value="ECO:0007669"/>
    <property type="project" value="UniProtKB-KW"/>
</dbReference>
<feature type="binding site" evidence="9">
    <location>
        <position position="394"/>
    </location>
    <ligand>
        <name>phosphoenolpyruvate</name>
        <dbReference type="ChEBI" id="CHEBI:58702"/>
    </ligand>
</feature>
<comment type="function">
    <text evidence="1 9">Catalyzes the transfer of the enolpyruvyl moiety of phosphoenolpyruvate (PEP) to the 5-hydroxyl of shikimate-3-phosphate (S3P) to produce enolpyruvyl shikimate-3-phosphate and inorganic phosphate.</text>
</comment>
<reference evidence="11 12" key="1">
    <citation type="submission" date="2016-11" db="EMBL/GenBank/DDBJ databases">
        <authorList>
            <person name="Jaros S."/>
            <person name="Januszkiewicz K."/>
            <person name="Wedrychowicz H."/>
        </authorList>
    </citation>
    <scope>NUCLEOTIDE SEQUENCE [LARGE SCALE GENOMIC DNA]</scope>
    <source>
        <strain evidence="11 12">DSM 10502</strain>
    </source>
</reference>
<evidence type="ECO:0000259" key="10">
    <source>
        <dbReference type="Pfam" id="PF00275"/>
    </source>
</evidence>
<dbReference type="EC" id="2.5.1.19" evidence="9"/>
<feature type="binding site" evidence="9">
    <location>
        <position position="174"/>
    </location>
    <ligand>
        <name>phosphoenolpyruvate</name>
        <dbReference type="ChEBI" id="CHEBI:58702"/>
    </ligand>
</feature>
<evidence type="ECO:0000256" key="5">
    <source>
        <dbReference type="ARBA" id="ARBA00022605"/>
    </source>
</evidence>
<dbReference type="PANTHER" id="PTHR21090">
    <property type="entry name" value="AROM/DEHYDROQUINATE SYNTHASE"/>
    <property type="match status" value="1"/>
</dbReference>
<comment type="similarity">
    <text evidence="3 9">Belongs to the EPSP synthase family.</text>
</comment>
<dbReference type="NCBIfam" id="TIGR01356">
    <property type="entry name" value="aroA"/>
    <property type="match status" value="1"/>
</dbReference>
<dbReference type="InterPro" id="IPR013792">
    <property type="entry name" value="RNA3'P_cycl/enolpyr_Trfase_a/b"/>
</dbReference>
<keyword evidence="12" id="KW-1185">Reference proteome</keyword>
<feature type="binding site" evidence="9">
    <location>
        <position position="23"/>
    </location>
    <ligand>
        <name>3-phosphoshikimate</name>
        <dbReference type="ChEBI" id="CHEBI:145989"/>
    </ligand>
</feature>
<keyword evidence="5 9" id="KW-0028">Amino-acid biosynthesis</keyword>
<dbReference type="Proteomes" id="UP000184404">
    <property type="component" value="Unassembled WGS sequence"/>
</dbReference>
<dbReference type="PANTHER" id="PTHR21090:SF5">
    <property type="entry name" value="PENTAFUNCTIONAL AROM POLYPEPTIDE"/>
    <property type="match status" value="1"/>
</dbReference>
<dbReference type="InterPro" id="IPR036968">
    <property type="entry name" value="Enolpyruvate_Tfrase_sf"/>
</dbReference>
<dbReference type="InterPro" id="IPR006264">
    <property type="entry name" value="EPSP_synthase"/>
</dbReference>
<evidence type="ECO:0000313" key="11">
    <source>
        <dbReference type="EMBL" id="SHE74814.1"/>
    </source>
</evidence>
<comment type="subcellular location">
    <subcellularLocation>
        <location evidence="9">Cytoplasm</location>
    </subcellularLocation>
</comment>
<dbReference type="STRING" id="1123243.SAMN02745190_01053"/>
<proteinExistence type="inferred from homology"/>
<dbReference type="HAMAP" id="MF_00210">
    <property type="entry name" value="EPSP_synth"/>
    <property type="match status" value="1"/>
</dbReference>
<evidence type="ECO:0000256" key="7">
    <source>
        <dbReference type="ARBA" id="ARBA00023141"/>
    </source>
</evidence>
<evidence type="ECO:0000256" key="9">
    <source>
        <dbReference type="HAMAP-Rule" id="MF_00210"/>
    </source>
</evidence>
<dbReference type="EMBL" id="FQUG01000004">
    <property type="protein sequence ID" value="SHE74814.1"/>
    <property type="molecule type" value="Genomic_DNA"/>
</dbReference>
<feature type="binding site" evidence="9">
    <location>
        <position position="321"/>
    </location>
    <ligand>
        <name>3-phosphoshikimate</name>
        <dbReference type="ChEBI" id="CHEBI:145989"/>
    </ligand>
</feature>
<keyword evidence="7 9" id="KW-0057">Aromatic amino acid biosynthesis</keyword>
<feature type="binding site" evidence="9">
    <location>
        <position position="124"/>
    </location>
    <ligand>
        <name>phosphoenolpyruvate</name>
        <dbReference type="ChEBI" id="CHEBI:58702"/>
    </ligand>
</feature>
<feature type="binding site" evidence="9">
    <location>
        <position position="352"/>
    </location>
    <ligand>
        <name>phosphoenolpyruvate</name>
        <dbReference type="ChEBI" id="CHEBI:58702"/>
    </ligand>
</feature>
<dbReference type="AlphaFoldDB" id="A0A1M4W0I9"/>
<dbReference type="FunFam" id="3.65.10.10:FF:000005">
    <property type="entry name" value="3-phosphoshikimate 1-carboxyvinyltransferase"/>
    <property type="match status" value="1"/>
</dbReference>
<dbReference type="UniPathway" id="UPA00053">
    <property type="reaction ID" value="UER00089"/>
</dbReference>
<organism evidence="11 12">
    <name type="scientific">Schwartzia succinivorans DSM 10502</name>
    <dbReference type="NCBI Taxonomy" id="1123243"/>
    <lineage>
        <taxon>Bacteria</taxon>
        <taxon>Bacillati</taxon>
        <taxon>Bacillota</taxon>
        <taxon>Negativicutes</taxon>
        <taxon>Selenomonadales</taxon>
        <taxon>Selenomonadaceae</taxon>
        <taxon>Schwartzia</taxon>
    </lineage>
</organism>
<feature type="binding site" evidence="9">
    <location>
        <position position="22"/>
    </location>
    <ligand>
        <name>phosphoenolpyruvate</name>
        <dbReference type="ChEBI" id="CHEBI:58702"/>
    </ligand>
</feature>
<comment type="caution">
    <text evidence="9">Lacks conserved residue(s) required for the propagation of feature annotation.</text>
</comment>
<comment type="catalytic activity">
    <reaction evidence="8">
        <text>3-phosphoshikimate + phosphoenolpyruvate = 5-O-(1-carboxyvinyl)-3-phosphoshikimate + phosphate</text>
        <dbReference type="Rhea" id="RHEA:21256"/>
        <dbReference type="ChEBI" id="CHEBI:43474"/>
        <dbReference type="ChEBI" id="CHEBI:57701"/>
        <dbReference type="ChEBI" id="CHEBI:58702"/>
        <dbReference type="ChEBI" id="CHEBI:145989"/>
        <dbReference type="EC" id="2.5.1.19"/>
    </reaction>
    <physiologicalReaction direction="left-to-right" evidence="8">
        <dbReference type="Rhea" id="RHEA:21257"/>
    </physiologicalReaction>
</comment>
<feature type="binding site" evidence="9">
    <location>
        <position position="96"/>
    </location>
    <ligand>
        <name>phosphoenolpyruvate</name>
        <dbReference type="ChEBI" id="CHEBI:58702"/>
    </ligand>
</feature>
<feature type="binding site" evidence="9">
    <location>
        <position position="27"/>
    </location>
    <ligand>
        <name>3-phosphoshikimate</name>
        <dbReference type="ChEBI" id="CHEBI:145989"/>
    </ligand>
</feature>
<evidence type="ECO:0000256" key="8">
    <source>
        <dbReference type="ARBA" id="ARBA00044633"/>
    </source>
</evidence>
<evidence type="ECO:0000256" key="1">
    <source>
        <dbReference type="ARBA" id="ARBA00002174"/>
    </source>
</evidence>
<evidence type="ECO:0000256" key="3">
    <source>
        <dbReference type="ARBA" id="ARBA00009948"/>
    </source>
</evidence>
<feature type="binding site" evidence="9">
    <location>
        <position position="348"/>
    </location>
    <ligand>
        <name>3-phosphoshikimate</name>
        <dbReference type="ChEBI" id="CHEBI:145989"/>
    </ligand>
</feature>
<dbReference type="GO" id="GO:0009423">
    <property type="term" value="P:chorismate biosynthetic process"/>
    <property type="evidence" value="ECO:0007669"/>
    <property type="project" value="UniProtKB-UniRule"/>
</dbReference>
<evidence type="ECO:0000256" key="2">
    <source>
        <dbReference type="ARBA" id="ARBA00004811"/>
    </source>
</evidence>
<gene>
    <name evidence="9" type="primary">aroA</name>
    <name evidence="11" type="ORF">SAMN02745190_01053</name>
</gene>
<dbReference type="GO" id="GO:0005737">
    <property type="term" value="C:cytoplasm"/>
    <property type="evidence" value="ECO:0007669"/>
    <property type="project" value="UniProtKB-SubCell"/>
</dbReference>
<comment type="pathway">
    <text evidence="2 9">Metabolic intermediate biosynthesis; chorismate biosynthesis; chorismate from D-erythrose 4-phosphate and phosphoenolpyruvate: step 6/7.</text>
</comment>
<evidence type="ECO:0000256" key="6">
    <source>
        <dbReference type="ARBA" id="ARBA00022679"/>
    </source>
</evidence>
<comment type="subunit">
    <text evidence="9">Monomer.</text>
</comment>
<feature type="binding site" evidence="9">
    <location>
        <position position="174"/>
    </location>
    <ligand>
        <name>3-phosphoshikimate</name>
        <dbReference type="ChEBI" id="CHEBI:145989"/>
    </ligand>
</feature>
<feature type="binding site" evidence="9">
    <location>
        <position position="172"/>
    </location>
    <ligand>
        <name>3-phosphoshikimate</name>
        <dbReference type="ChEBI" id="CHEBI:145989"/>
    </ligand>
</feature>
<dbReference type="Pfam" id="PF00275">
    <property type="entry name" value="EPSP_synthase"/>
    <property type="match status" value="1"/>
</dbReference>
<protein>
    <recommendedName>
        <fullName evidence="9">3-phosphoshikimate 1-carboxyvinyltransferase</fullName>
        <ecNumber evidence="9">2.5.1.19</ecNumber>
    </recommendedName>
    <alternativeName>
        <fullName evidence="9">5-enolpyruvylshikimate-3-phosphate synthase</fullName>
        <shortName evidence="9">EPSP synthase</shortName>
        <shortName evidence="9">EPSPS</shortName>
    </alternativeName>
</protein>
<evidence type="ECO:0000256" key="4">
    <source>
        <dbReference type="ARBA" id="ARBA00022490"/>
    </source>
</evidence>
<name>A0A1M4W0I9_9FIRM</name>
<dbReference type="GO" id="GO:0003866">
    <property type="term" value="F:3-phosphoshikimate 1-carboxyvinyltransferase activity"/>
    <property type="evidence" value="ECO:0007669"/>
    <property type="project" value="UniProtKB-UniRule"/>
</dbReference>
<feature type="domain" description="Enolpyruvate transferase" evidence="10">
    <location>
        <begin position="11"/>
        <end position="428"/>
    </location>
</feature>
<dbReference type="PIRSF" id="PIRSF000505">
    <property type="entry name" value="EPSPS"/>
    <property type="match status" value="1"/>
</dbReference>
<dbReference type="CDD" id="cd01556">
    <property type="entry name" value="EPSP_synthase"/>
    <property type="match status" value="1"/>
</dbReference>
<keyword evidence="4 9" id="KW-0963">Cytoplasm</keyword>
<dbReference type="InterPro" id="IPR001986">
    <property type="entry name" value="Enolpyruvate_Tfrase_dom"/>
</dbReference>
<dbReference type="GO" id="GO:0008652">
    <property type="term" value="P:amino acid biosynthetic process"/>
    <property type="evidence" value="ECO:0007669"/>
    <property type="project" value="UniProtKB-KW"/>
</dbReference>
<sequence length="433" mass="46401">MNKTIAKVKNGIHGTIVIPGDKSVSHRSLMISALCDGQTVHVKNFLRSADCLSTLEAIRALGVTVKENEDNSLDITGVGLQGLQEPQTIVDAGDSGTLLRLMMGLLAAQPFLTTFTGDAALHKRPMGRVIKPLEMMGAKIVGRKDNTLLPITILPNEKKNFHGITYEMPVASAQVKSAILLAALTAGVEVKIIEPVPSRNHTECMMRAFGINVETNGNEVVFHPAERLQGPKTIEVPGDISSAAFWLVAGSIIPNSSIVLKNVGVNPSRTGILDVLRDMGADIVETNRYESGGEAIADIHVKSAKLHGTAFGKDIMPRLIDEIPIIAVAALFAEGETKITGAEELRVKETDRLHAIAEEFNKLAPAITELEDGLIIKGGLPLKNSEAFSYDDHRIAMALAIAGAAGEGVEISHPECVNISYPEFYDTLSNVQI</sequence>
<dbReference type="Gene3D" id="3.65.10.10">
    <property type="entry name" value="Enolpyruvate transferase domain"/>
    <property type="match status" value="2"/>
</dbReference>
<dbReference type="SUPFAM" id="SSF55205">
    <property type="entry name" value="EPT/RTPC-like"/>
    <property type="match status" value="1"/>
</dbReference>